<feature type="transmembrane region" description="Helical" evidence="1">
    <location>
        <begin position="64"/>
        <end position="85"/>
    </location>
</feature>
<evidence type="ECO:0000256" key="1">
    <source>
        <dbReference type="SAM" id="Phobius"/>
    </source>
</evidence>
<dbReference type="AlphaFoldDB" id="A0A7S3IJ23"/>
<accession>A0A7S3IJ23</accession>
<organism evidence="2">
    <name type="scientific">Strombidium inclinatum</name>
    <dbReference type="NCBI Taxonomy" id="197538"/>
    <lineage>
        <taxon>Eukaryota</taxon>
        <taxon>Sar</taxon>
        <taxon>Alveolata</taxon>
        <taxon>Ciliophora</taxon>
        <taxon>Intramacronucleata</taxon>
        <taxon>Spirotrichea</taxon>
        <taxon>Oligotrichia</taxon>
        <taxon>Strombidiidae</taxon>
        <taxon>Strombidium</taxon>
    </lineage>
</organism>
<proteinExistence type="predicted"/>
<evidence type="ECO:0000313" key="2">
    <source>
        <dbReference type="EMBL" id="CAE0324989.1"/>
    </source>
</evidence>
<reference evidence="2" key="1">
    <citation type="submission" date="2021-01" db="EMBL/GenBank/DDBJ databases">
        <authorList>
            <person name="Corre E."/>
            <person name="Pelletier E."/>
            <person name="Niang G."/>
            <person name="Scheremetjew M."/>
            <person name="Finn R."/>
            <person name="Kale V."/>
            <person name="Holt S."/>
            <person name="Cochrane G."/>
            <person name="Meng A."/>
            <person name="Brown T."/>
            <person name="Cohen L."/>
        </authorList>
    </citation>
    <scope>NUCLEOTIDE SEQUENCE</scope>
    <source>
        <strain evidence="2">S3</strain>
    </source>
</reference>
<protein>
    <submittedName>
        <fullName evidence="2">Uncharacterized protein</fullName>
    </submittedName>
</protein>
<sequence>MALDSMPASQQQSFYGKDDYDKAVYENDFQNWVKIISMLILFYIFQGLHWWANFELGVHDSEMSTFYNLIIFGTAVLVIGLMLFFGAQVNRKKLTHEFFVEKISEETQRLLEEQAKKKHDAKAEAVDGITKA</sequence>
<keyword evidence="1" id="KW-0472">Membrane</keyword>
<feature type="transmembrane region" description="Helical" evidence="1">
    <location>
        <begin position="32"/>
        <end position="52"/>
    </location>
</feature>
<gene>
    <name evidence="2" type="ORF">SINC0208_LOCUS5612</name>
</gene>
<keyword evidence="1" id="KW-0812">Transmembrane</keyword>
<dbReference type="EMBL" id="HBIH01013674">
    <property type="protein sequence ID" value="CAE0324989.1"/>
    <property type="molecule type" value="Transcribed_RNA"/>
</dbReference>
<keyword evidence="1" id="KW-1133">Transmembrane helix</keyword>
<name>A0A7S3IJ23_9SPIT</name>